<dbReference type="AlphaFoldDB" id="A0A4Y2DDH6"/>
<evidence type="ECO:0000256" key="2">
    <source>
        <dbReference type="ARBA" id="ARBA00022741"/>
    </source>
</evidence>
<dbReference type="SMART" id="SM00176">
    <property type="entry name" value="RAN"/>
    <property type="match status" value="1"/>
</dbReference>
<dbReference type="InterPro" id="IPR027417">
    <property type="entry name" value="P-loop_NTPase"/>
</dbReference>
<evidence type="ECO:0000313" key="3">
    <source>
        <dbReference type="EMBL" id="GBM14279.1"/>
    </source>
</evidence>
<organism evidence="3 4">
    <name type="scientific">Araneus ventricosus</name>
    <name type="common">Orbweaver spider</name>
    <name type="synonym">Epeira ventricosa</name>
    <dbReference type="NCBI Taxonomy" id="182803"/>
    <lineage>
        <taxon>Eukaryota</taxon>
        <taxon>Metazoa</taxon>
        <taxon>Ecdysozoa</taxon>
        <taxon>Arthropoda</taxon>
        <taxon>Chelicerata</taxon>
        <taxon>Arachnida</taxon>
        <taxon>Araneae</taxon>
        <taxon>Araneomorphae</taxon>
        <taxon>Entelegynae</taxon>
        <taxon>Araneoidea</taxon>
        <taxon>Araneidae</taxon>
        <taxon>Araneus</taxon>
    </lineage>
</organism>
<keyword evidence="4" id="KW-1185">Reference proteome</keyword>
<dbReference type="PROSITE" id="PS51421">
    <property type="entry name" value="RAS"/>
    <property type="match status" value="1"/>
</dbReference>
<dbReference type="PRINTS" id="PR00449">
    <property type="entry name" value="RASTRNSFRMNG"/>
</dbReference>
<dbReference type="NCBIfam" id="TIGR00231">
    <property type="entry name" value="small_GTP"/>
    <property type="match status" value="1"/>
</dbReference>
<dbReference type="CDD" id="cd00154">
    <property type="entry name" value="Rab"/>
    <property type="match status" value="1"/>
</dbReference>
<dbReference type="PANTHER" id="PTHR47978">
    <property type="match status" value="1"/>
</dbReference>
<dbReference type="FunFam" id="3.40.50.300:FF:000808">
    <property type="entry name" value="Small GTP-binding protein, putative"/>
    <property type="match status" value="1"/>
</dbReference>
<reference evidence="3 4" key="1">
    <citation type="journal article" date="2019" name="Sci. Rep.">
        <title>Orb-weaving spider Araneus ventricosus genome elucidates the spidroin gene catalogue.</title>
        <authorList>
            <person name="Kono N."/>
            <person name="Nakamura H."/>
            <person name="Ohtoshi R."/>
            <person name="Moran D.A.P."/>
            <person name="Shinohara A."/>
            <person name="Yoshida Y."/>
            <person name="Fujiwara M."/>
            <person name="Mori M."/>
            <person name="Tomita M."/>
            <person name="Arakawa K."/>
        </authorList>
    </citation>
    <scope>NUCLEOTIDE SEQUENCE [LARGE SCALE GENOMIC DNA]</scope>
</reference>
<dbReference type="SMART" id="SM00174">
    <property type="entry name" value="RHO"/>
    <property type="match status" value="1"/>
</dbReference>
<dbReference type="PROSITE" id="PS51417">
    <property type="entry name" value="ARF"/>
    <property type="match status" value="1"/>
</dbReference>
<dbReference type="Proteomes" id="UP000499080">
    <property type="component" value="Unassembled WGS sequence"/>
</dbReference>
<comment type="caution">
    <text evidence="3">The sequence shown here is derived from an EMBL/GenBank/DDBJ whole genome shotgun (WGS) entry which is preliminary data.</text>
</comment>
<dbReference type="SUPFAM" id="SSF52540">
    <property type="entry name" value="P-loop containing nucleoside triphosphate hydrolases"/>
    <property type="match status" value="1"/>
</dbReference>
<name>A0A4Y2DDH6_ARAVE</name>
<keyword evidence="2" id="KW-0547">Nucleotide-binding</keyword>
<dbReference type="Pfam" id="PF00071">
    <property type="entry name" value="Ras"/>
    <property type="match status" value="1"/>
</dbReference>
<gene>
    <name evidence="3" type="primary">RYL2</name>
    <name evidence="3" type="ORF">AVEN_128345_1</name>
</gene>
<dbReference type="EMBL" id="BGPR01000341">
    <property type="protein sequence ID" value="GBM14279.1"/>
    <property type="molecule type" value="Genomic_DNA"/>
</dbReference>
<sequence length="211" mass="24159">MVVPEAKVVILGAQGVGKTSFIHRYVGHIFEQHTSPTIGASFFSIRIRIDDKDLELLIWDTAGQERFRSMAPMYYRNANATILMYDITSYSSFESMKEWVTELKVRLEEPIIMCVVGNKLDKNKMRQVGYKEATEFAISIGSLYHECSALNSEGVEEVFLDIAQEILKQNARLQERHEREAAFREGEVIRVSSSNRQDLTESTEEKSFLCC</sequence>
<dbReference type="Gene3D" id="3.40.50.300">
    <property type="entry name" value="P-loop containing nucleotide triphosphate hydrolases"/>
    <property type="match status" value="1"/>
</dbReference>
<protein>
    <submittedName>
        <fullName evidence="3">Ras-like GTP-binding protein RYL2</fullName>
    </submittedName>
</protein>
<dbReference type="SMART" id="SM00175">
    <property type="entry name" value="RAB"/>
    <property type="match status" value="1"/>
</dbReference>
<evidence type="ECO:0000256" key="1">
    <source>
        <dbReference type="ARBA" id="ARBA00006270"/>
    </source>
</evidence>
<dbReference type="GO" id="GO:0005525">
    <property type="term" value="F:GTP binding"/>
    <property type="evidence" value="ECO:0007669"/>
    <property type="project" value="InterPro"/>
</dbReference>
<dbReference type="GO" id="GO:0003924">
    <property type="term" value="F:GTPase activity"/>
    <property type="evidence" value="ECO:0007669"/>
    <property type="project" value="InterPro"/>
</dbReference>
<dbReference type="PROSITE" id="PS51420">
    <property type="entry name" value="RHO"/>
    <property type="match status" value="1"/>
</dbReference>
<dbReference type="SMART" id="SM00173">
    <property type="entry name" value="RAS"/>
    <property type="match status" value="1"/>
</dbReference>
<dbReference type="PROSITE" id="PS51419">
    <property type="entry name" value="RAB"/>
    <property type="match status" value="1"/>
</dbReference>
<accession>A0A4Y2DDH6</accession>
<proteinExistence type="inferred from homology"/>
<evidence type="ECO:0000313" key="4">
    <source>
        <dbReference type="Proteomes" id="UP000499080"/>
    </source>
</evidence>
<dbReference type="InterPro" id="IPR005225">
    <property type="entry name" value="Small_GTP-bd"/>
</dbReference>
<dbReference type="InterPro" id="IPR001806">
    <property type="entry name" value="Small_GTPase"/>
</dbReference>
<comment type="similarity">
    <text evidence="1">Belongs to the small GTPase superfamily. Rab family.</text>
</comment>
<dbReference type="OrthoDB" id="63533at2759"/>